<sequence length="164" mass="19084">MVYFFPSVILPMIPERARNMAQCLVEALQILIGEFITPQQLKEAKIKLKTFQVWYMLLAGKDRCTNNIHLLEHLADCVEKFGPIWTSSCFPWEDFNGTLVKCITGTNQVLQSTARVLTRYRNVTHIQKQVPDLETQRFLGKLKSPCWYKRTQMEEIKDQIYGIG</sequence>
<organism evidence="1 2">
    <name type="scientific">Acrasis kona</name>
    <dbReference type="NCBI Taxonomy" id="1008807"/>
    <lineage>
        <taxon>Eukaryota</taxon>
        <taxon>Discoba</taxon>
        <taxon>Heterolobosea</taxon>
        <taxon>Tetramitia</taxon>
        <taxon>Eutetramitia</taxon>
        <taxon>Acrasidae</taxon>
        <taxon>Acrasis</taxon>
    </lineage>
</organism>
<evidence type="ECO:0000313" key="2">
    <source>
        <dbReference type="Proteomes" id="UP001431209"/>
    </source>
</evidence>
<dbReference type="AlphaFoldDB" id="A0AAW2Z6L4"/>
<accession>A0AAW2Z6L4</accession>
<feature type="non-terminal residue" evidence="1">
    <location>
        <position position="164"/>
    </location>
</feature>
<gene>
    <name evidence="1" type="ORF">AKO1_003570</name>
</gene>
<dbReference type="EMBL" id="JAOPGA020001077">
    <property type="protein sequence ID" value="KAL0484857.1"/>
    <property type="molecule type" value="Genomic_DNA"/>
</dbReference>
<evidence type="ECO:0000313" key="1">
    <source>
        <dbReference type="EMBL" id="KAL0484857.1"/>
    </source>
</evidence>
<keyword evidence="2" id="KW-1185">Reference proteome</keyword>
<comment type="caution">
    <text evidence="1">The sequence shown here is derived from an EMBL/GenBank/DDBJ whole genome shotgun (WGS) entry which is preliminary data.</text>
</comment>
<reference evidence="1 2" key="1">
    <citation type="submission" date="2024-03" db="EMBL/GenBank/DDBJ databases">
        <title>The Acrasis kona genome and developmental transcriptomes reveal deep origins of eukaryotic multicellular pathways.</title>
        <authorList>
            <person name="Sheikh S."/>
            <person name="Fu C.-J."/>
            <person name="Brown M.W."/>
            <person name="Baldauf S.L."/>
        </authorList>
    </citation>
    <scope>NUCLEOTIDE SEQUENCE [LARGE SCALE GENOMIC DNA]</scope>
    <source>
        <strain evidence="1 2">ATCC MYA-3509</strain>
    </source>
</reference>
<proteinExistence type="predicted"/>
<dbReference type="PANTHER" id="PTHR46579">
    <property type="entry name" value="F5/8 TYPE C DOMAIN-CONTAINING PROTEIN-RELATED"/>
    <property type="match status" value="1"/>
</dbReference>
<dbReference type="Proteomes" id="UP001431209">
    <property type="component" value="Unassembled WGS sequence"/>
</dbReference>
<name>A0AAW2Z6L4_9EUKA</name>
<protein>
    <submittedName>
        <fullName evidence="1">Uncharacterized protein</fullName>
    </submittedName>
</protein>
<dbReference type="PANTHER" id="PTHR46579:SF1">
    <property type="entry name" value="F5_8 TYPE C DOMAIN-CONTAINING PROTEIN"/>
    <property type="match status" value="1"/>
</dbReference>